<gene>
    <name evidence="2" type="ORF">HNQ60_001622</name>
</gene>
<dbReference type="RefSeq" id="WP_221304092.1">
    <property type="nucleotide sequence ID" value="NZ_JACHHZ010000002.1"/>
</dbReference>
<dbReference type="GO" id="GO:0005829">
    <property type="term" value="C:cytosol"/>
    <property type="evidence" value="ECO:0007669"/>
    <property type="project" value="TreeGrafter"/>
</dbReference>
<name>A0A841HJI4_9GAMM</name>
<dbReference type="EMBL" id="JACHHZ010000002">
    <property type="protein sequence ID" value="MBB6092744.1"/>
    <property type="molecule type" value="Genomic_DNA"/>
</dbReference>
<dbReference type="InterPro" id="IPR040596">
    <property type="entry name" value="RNase_II_C_S1"/>
</dbReference>
<dbReference type="InterPro" id="IPR001900">
    <property type="entry name" value="RNase_II/R"/>
</dbReference>
<dbReference type="GO" id="GO:0006402">
    <property type="term" value="P:mRNA catabolic process"/>
    <property type="evidence" value="ECO:0007669"/>
    <property type="project" value="TreeGrafter"/>
</dbReference>
<protein>
    <submittedName>
        <fullName evidence="2">Exoribonuclease-2</fullName>
        <ecNumber evidence="2">3.1.13.1</ecNumber>
    </submittedName>
</protein>
<dbReference type="PANTHER" id="PTHR23355">
    <property type="entry name" value="RIBONUCLEASE"/>
    <property type="match status" value="1"/>
</dbReference>
<dbReference type="EC" id="3.1.13.1" evidence="2"/>
<dbReference type="SMART" id="SM00955">
    <property type="entry name" value="RNB"/>
    <property type="match status" value="1"/>
</dbReference>
<organism evidence="2 3">
    <name type="scientific">Povalibacter uvarum</name>
    <dbReference type="NCBI Taxonomy" id="732238"/>
    <lineage>
        <taxon>Bacteria</taxon>
        <taxon>Pseudomonadati</taxon>
        <taxon>Pseudomonadota</taxon>
        <taxon>Gammaproteobacteria</taxon>
        <taxon>Steroidobacterales</taxon>
        <taxon>Steroidobacteraceae</taxon>
        <taxon>Povalibacter</taxon>
    </lineage>
</organism>
<dbReference type="Pfam" id="PF18614">
    <property type="entry name" value="RNase_II_C_S1"/>
    <property type="match status" value="1"/>
</dbReference>
<evidence type="ECO:0000313" key="3">
    <source>
        <dbReference type="Proteomes" id="UP000588068"/>
    </source>
</evidence>
<evidence type="ECO:0000259" key="1">
    <source>
        <dbReference type="SMART" id="SM00955"/>
    </source>
</evidence>
<dbReference type="InterPro" id="IPR050180">
    <property type="entry name" value="RNR_Ribonuclease"/>
</dbReference>
<sequence length="497" mass="54618">MTRRQSLRTYAMADMKELRRLARQAMLERGFLPEFSRAATDQAQRLDEAIPDGAIPDSVRDLRKLPWISIDNDESLDLDQLATAEALADGTRLRVAIADVDARVPHGSPIDDHARTNTTSIYTAAQIFPMLPERLSTDLTSLADRSERLAVIVEMIVTPDGAIAGSTLYRALVFNHAKLAYNSISAWLDGGELPERLRDMPHLQEQVRIQEAASNALRNARAAHGAMSLETTQAETVFTGGVLSDMRPATKNRARETIEDQMIAANGVTARFLEERGFASIRRILHTPRRWDRIVALAASFGDRLPQTPDVIALSTFMQRRRQADPARYADVSLSIIKMLGSGEYGVDVPGEATEGHFGLAVNDYTHSTAPNRRFPDLVTQRLLKAALAGTPSPYDVEALRAIASHCTKREDDAGKVERQVRKSAAAMLLQSRIGQEFDAIVTGAADKGTWVRIHRPAVEGKVVRGAAGLDVGDRARVRLIGVNVERGFIDFAAVND</sequence>
<reference evidence="2 3" key="1">
    <citation type="submission" date="2020-08" db="EMBL/GenBank/DDBJ databases">
        <title>Genomic Encyclopedia of Type Strains, Phase IV (KMG-IV): sequencing the most valuable type-strain genomes for metagenomic binning, comparative biology and taxonomic classification.</title>
        <authorList>
            <person name="Goeker M."/>
        </authorList>
    </citation>
    <scope>NUCLEOTIDE SEQUENCE [LARGE SCALE GENOMIC DNA]</scope>
    <source>
        <strain evidence="2 3">DSM 26723</strain>
    </source>
</reference>
<dbReference type="SUPFAM" id="SSF50249">
    <property type="entry name" value="Nucleic acid-binding proteins"/>
    <property type="match status" value="1"/>
</dbReference>
<keyword evidence="2" id="KW-0378">Hydrolase</keyword>
<dbReference type="InterPro" id="IPR012340">
    <property type="entry name" value="NA-bd_OB-fold"/>
</dbReference>
<dbReference type="PANTHER" id="PTHR23355:SF37">
    <property type="entry name" value="EXORIBONUCLEASE 2"/>
    <property type="match status" value="1"/>
</dbReference>
<dbReference type="GO" id="GO:0003723">
    <property type="term" value="F:RNA binding"/>
    <property type="evidence" value="ECO:0007669"/>
    <property type="project" value="InterPro"/>
</dbReference>
<dbReference type="GO" id="GO:0008859">
    <property type="term" value="F:exoribonuclease II activity"/>
    <property type="evidence" value="ECO:0007669"/>
    <property type="project" value="UniProtKB-EC"/>
</dbReference>
<comment type="caution">
    <text evidence="2">The sequence shown here is derived from an EMBL/GenBank/DDBJ whole genome shotgun (WGS) entry which is preliminary data.</text>
</comment>
<keyword evidence="3" id="KW-1185">Reference proteome</keyword>
<feature type="domain" description="RNB" evidence="1">
    <location>
        <begin position="59"/>
        <end position="390"/>
    </location>
</feature>
<proteinExistence type="predicted"/>
<accession>A0A841HJI4</accession>
<evidence type="ECO:0000313" key="2">
    <source>
        <dbReference type="EMBL" id="MBB6092744.1"/>
    </source>
</evidence>
<dbReference type="Proteomes" id="UP000588068">
    <property type="component" value="Unassembled WGS sequence"/>
</dbReference>
<dbReference type="Pfam" id="PF00773">
    <property type="entry name" value="RNB"/>
    <property type="match status" value="1"/>
</dbReference>
<dbReference type="AlphaFoldDB" id="A0A841HJI4"/>